<feature type="transmembrane region" description="Helical" evidence="13">
    <location>
        <begin position="415"/>
        <end position="434"/>
    </location>
</feature>
<evidence type="ECO:0000313" key="15">
    <source>
        <dbReference type="Proteomes" id="UP000184080"/>
    </source>
</evidence>
<evidence type="ECO:0000256" key="1">
    <source>
        <dbReference type="ARBA" id="ARBA00003408"/>
    </source>
</evidence>
<comment type="subcellular location">
    <subcellularLocation>
        <location evidence="2">Cell membrane</location>
        <topology evidence="2">Multi-pass membrane protein</topology>
    </subcellularLocation>
</comment>
<evidence type="ECO:0000256" key="12">
    <source>
        <dbReference type="ARBA" id="ARBA00031636"/>
    </source>
</evidence>
<feature type="transmembrane region" description="Helical" evidence="13">
    <location>
        <begin position="50"/>
        <end position="79"/>
    </location>
</feature>
<evidence type="ECO:0000313" key="14">
    <source>
        <dbReference type="EMBL" id="SHJ75838.1"/>
    </source>
</evidence>
<dbReference type="GO" id="GO:0005886">
    <property type="term" value="C:plasma membrane"/>
    <property type="evidence" value="ECO:0007669"/>
    <property type="project" value="UniProtKB-SubCell"/>
</dbReference>
<dbReference type="RefSeq" id="WP_073010499.1">
    <property type="nucleotide sequence ID" value="NZ_FQZO01000007.1"/>
</dbReference>
<dbReference type="AlphaFoldDB" id="A0A1M6LXB1"/>
<evidence type="ECO:0000256" key="8">
    <source>
        <dbReference type="ARBA" id="ARBA00022692"/>
    </source>
</evidence>
<protein>
    <recommendedName>
        <fullName evidence="4">Probable multidrug resistance protein NorM</fullName>
    </recommendedName>
    <alternativeName>
        <fullName evidence="12">Multidrug-efflux transporter</fullName>
    </alternativeName>
</protein>
<dbReference type="EMBL" id="FQZO01000007">
    <property type="protein sequence ID" value="SHJ75838.1"/>
    <property type="molecule type" value="Genomic_DNA"/>
</dbReference>
<evidence type="ECO:0000256" key="13">
    <source>
        <dbReference type="SAM" id="Phobius"/>
    </source>
</evidence>
<feature type="transmembrane region" description="Helical" evidence="13">
    <location>
        <begin position="386"/>
        <end position="403"/>
    </location>
</feature>
<keyword evidence="15" id="KW-1185">Reference proteome</keyword>
<keyword evidence="10" id="KW-0406">Ion transport</keyword>
<evidence type="ECO:0000256" key="7">
    <source>
        <dbReference type="ARBA" id="ARBA00022475"/>
    </source>
</evidence>
<dbReference type="Pfam" id="PF01554">
    <property type="entry name" value="MatE"/>
    <property type="match status" value="2"/>
</dbReference>
<dbReference type="OrthoDB" id="9776324at2"/>
<feature type="transmembrane region" description="Helical" evidence="13">
    <location>
        <begin position="12"/>
        <end position="30"/>
    </location>
</feature>
<comment type="similarity">
    <text evidence="3">Belongs to the multi antimicrobial extrusion (MATE) (TC 2.A.66.1) family.</text>
</comment>
<dbReference type="InterPro" id="IPR002528">
    <property type="entry name" value="MATE_fam"/>
</dbReference>
<sequence>MKDMTKGNPTKIILFFAFPMLLGNIFQQLYNMVDSIVVGKFVGKEALAAVGSSFMLMNFFSAIIIGLCMGTSVVLSQYFGAGDYTKLRKSISTAFIFMLLLTIIMSLTTIIFTKPMLIIMKTPKEILNSSTNYLQIIFGGLIFTFLFNFSSAVLRSVGDSKTPLYFLILASIINIILDLLFVINFNMGVIDVAIATVIAQGVSSLLCLVYAFIKLPVIRIKAKEFVFDRALFSMIKKYSLLTALQQSIMTFGMVCVQGLVNSFGTDTMAAFTAAGKVDSLAYLPVQDFGNAFATYVAQNKGAGNFERIKIGVKSAVRTIIVFCIISSTVILLSSKHLMQIFVSSNEVKVIHIGIQYLSVISVFYVLIGFLFMFYGYFRGMGNLKTSIVLTIVSLGTRVSMAYFLSSFPKIAEKGIWWSIPLGWALADMLGLYIYKRNSHP</sequence>
<reference evidence="14 15" key="1">
    <citation type="submission" date="2016-11" db="EMBL/GenBank/DDBJ databases">
        <authorList>
            <person name="Jaros S."/>
            <person name="Januszkiewicz K."/>
            <person name="Wedrychowicz H."/>
        </authorList>
    </citation>
    <scope>NUCLEOTIDE SEQUENCE [LARGE SCALE GENOMIC DNA]</scope>
    <source>
        <strain evidence="14 15">DSM 21864</strain>
    </source>
</reference>
<feature type="transmembrane region" description="Helical" evidence="13">
    <location>
        <begin position="133"/>
        <end position="152"/>
    </location>
</feature>
<dbReference type="GO" id="GO:0006811">
    <property type="term" value="P:monoatomic ion transport"/>
    <property type="evidence" value="ECO:0007669"/>
    <property type="project" value="UniProtKB-KW"/>
</dbReference>
<evidence type="ECO:0000256" key="11">
    <source>
        <dbReference type="ARBA" id="ARBA00023136"/>
    </source>
</evidence>
<keyword evidence="5" id="KW-0813">Transport</keyword>
<evidence type="ECO:0000256" key="6">
    <source>
        <dbReference type="ARBA" id="ARBA00022449"/>
    </source>
</evidence>
<dbReference type="PIRSF" id="PIRSF006603">
    <property type="entry name" value="DinF"/>
    <property type="match status" value="1"/>
</dbReference>
<keyword evidence="8 13" id="KW-0812">Transmembrane</keyword>
<evidence type="ECO:0000256" key="2">
    <source>
        <dbReference type="ARBA" id="ARBA00004651"/>
    </source>
</evidence>
<keyword evidence="9 13" id="KW-1133">Transmembrane helix</keyword>
<dbReference type="NCBIfam" id="TIGR00797">
    <property type="entry name" value="matE"/>
    <property type="match status" value="1"/>
</dbReference>
<keyword evidence="6" id="KW-0050">Antiport</keyword>
<dbReference type="STRING" id="1121298.SAMN05444401_3819"/>
<dbReference type="GO" id="GO:0015297">
    <property type="term" value="F:antiporter activity"/>
    <property type="evidence" value="ECO:0007669"/>
    <property type="project" value="UniProtKB-KW"/>
</dbReference>
<proteinExistence type="inferred from homology"/>
<evidence type="ECO:0000256" key="3">
    <source>
        <dbReference type="ARBA" id="ARBA00010199"/>
    </source>
</evidence>
<feature type="transmembrane region" description="Helical" evidence="13">
    <location>
        <begin position="315"/>
        <end position="334"/>
    </location>
</feature>
<keyword evidence="7" id="KW-1003">Cell membrane</keyword>
<dbReference type="InterPro" id="IPR048279">
    <property type="entry name" value="MdtK-like"/>
</dbReference>
<feature type="transmembrane region" description="Helical" evidence="13">
    <location>
        <begin position="189"/>
        <end position="213"/>
    </location>
</feature>
<dbReference type="CDD" id="cd13138">
    <property type="entry name" value="MATE_yoeA_like"/>
    <property type="match status" value="1"/>
</dbReference>
<dbReference type="InterPro" id="IPR050222">
    <property type="entry name" value="MATE_MdtK"/>
</dbReference>
<organism evidence="14 15">
    <name type="scientific">Clostridium amylolyticum</name>
    <dbReference type="NCBI Taxonomy" id="1121298"/>
    <lineage>
        <taxon>Bacteria</taxon>
        <taxon>Bacillati</taxon>
        <taxon>Bacillota</taxon>
        <taxon>Clostridia</taxon>
        <taxon>Eubacteriales</taxon>
        <taxon>Clostridiaceae</taxon>
        <taxon>Clostridium</taxon>
    </lineage>
</organism>
<dbReference type="Proteomes" id="UP000184080">
    <property type="component" value="Unassembled WGS sequence"/>
</dbReference>
<gene>
    <name evidence="14" type="ORF">SAMN05444401_3819</name>
</gene>
<evidence type="ECO:0000256" key="4">
    <source>
        <dbReference type="ARBA" id="ARBA00020268"/>
    </source>
</evidence>
<evidence type="ECO:0000256" key="10">
    <source>
        <dbReference type="ARBA" id="ARBA00023065"/>
    </source>
</evidence>
<comment type="function">
    <text evidence="1">Multidrug efflux pump.</text>
</comment>
<dbReference type="GO" id="GO:0042910">
    <property type="term" value="F:xenobiotic transmembrane transporter activity"/>
    <property type="evidence" value="ECO:0007669"/>
    <property type="project" value="InterPro"/>
</dbReference>
<feature type="transmembrane region" description="Helical" evidence="13">
    <location>
        <begin position="91"/>
        <end position="113"/>
    </location>
</feature>
<feature type="transmembrane region" description="Helical" evidence="13">
    <location>
        <begin position="164"/>
        <end position="183"/>
    </location>
</feature>
<dbReference type="PANTHER" id="PTHR43298:SF2">
    <property type="entry name" value="FMN_FAD EXPORTER YEEO-RELATED"/>
    <property type="match status" value="1"/>
</dbReference>
<accession>A0A1M6LXB1</accession>
<dbReference type="PANTHER" id="PTHR43298">
    <property type="entry name" value="MULTIDRUG RESISTANCE PROTEIN NORM-RELATED"/>
    <property type="match status" value="1"/>
</dbReference>
<keyword evidence="11 13" id="KW-0472">Membrane</keyword>
<feature type="transmembrane region" description="Helical" evidence="13">
    <location>
        <begin position="354"/>
        <end position="374"/>
    </location>
</feature>
<name>A0A1M6LXB1_9CLOT</name>
<evidence type="ECO:0000256" key="9">
    <source>
        <dbReference type="ARBA" id="ARBA00022989"/>
    </source>
</evidence>
<evidence type="ECO:0000256" key="5">
    <source>
        <dbReference type="ARBA" id="ARBA00022448"/>
    </source>
</evidence>